<evidence type="ECO:0000313" key="2">
    <source>
        <dbReference type="Proteomes" id="UP000216133"/>
    </source>
</evidence>
<feature type="non-terminal residue" evidence="1">
    <location>
        <position position="72"/>
    </location>
</feature>
<comment type="caution">
    <text evidence="1">The sequence shown here is derived from an EMBL/GenBank/DDBJ whole genome shotgun (WGS) entry which is preliminary data.</text>
</comment>
<proteinExistence type="predicted"/>
<dbReference type="EMBL" id="NPBS01000826">
    <property type="protein sequence ID" value="PAF11739.1"/>
    <property type="molecule type" value="Genomic_DNA"/>
</dbReference>
<feature type="non-terminal residue" evidence="1">
    <location>
        <position position="1"/>
    </location>
</feature>
<organism evidence="1 2">
    <name type="scientific">Shouchella clausii</name>
    <name type="common">Alkalihalobacillus clausii</name>
    <dbReference type="NCBI Taxonomy" id="79880"/>
    <lineage>
        <taxon>Bacteria</taxon>
        <taxon>Bacillati</taxon>
        <taxon>Bacillota</taxon>
        <taxon>Bacilli</taxon>
        <taxon>Bacillales</taxon>
        <taxon>Bacillaceae</taxon>
        <taxon>Shouchella</taxon>
    </lineage>
</organism>
<sequence>NSRMHIVAESGKEEIADLQFIRGNYMIANRIPIFSDGEVIGAFGTVFFRDTKEWMQMNSHVKSMLTKIQNYI</sequence>
<protein>
    <submittedName>
        <fullName evidence="1">Uncharacterized protein</fullName>
    </submittedName>
</protein>
<accession>A0A268QUM7</accession>
<reference evidence="1 2" key="1">
    <citation type="submission" date="2017-07" db="EMBL/GenBank/DDBJ databases">
        <title>Isolation and whole genome analysis of endospore-forming bacteria from heroin.</title>
        <authorList>
            <person name="Kalinowski J."/>
            <person name="Ahrens B."/>
            <person name="Al-Dilaimi A."/>
            <person name="Winkler A."/>
            <person name="Wibberg D."/>
            <person name="Schleenbecker U."/>
            <person name="Ruckert C."/>
            <person name="Wolfel R."/>
            <person name="Grass G."/>
        </authorList>
    </citation>
    <scope>NUCLEOTIDE SEQUENCE [LARGE SCALE GENOMIC DNA]</scope>
    <source>
        <strain evidence="1 2">7523-2</strain>
    </source>
</reference>
<dbReference type="AlphaFoldDB" id="A0A268QUM7"/>
<name>A0A268QUM7_SHOCL</name>
<gene>
    <name evidence="1" type="ORF">CHH61_25675</name>
</gene>
<dbReference type="Proteomes" id="UP000216133">
    <property type="component" value="Unassembled WGS sequence"/>
</dbReference>
<evidence type="ECO:0000313" key="1">
    <source>
        <dbReference type="EMBL" id="PAF11739.1"/>
    </source>
</evidence>